<dbReference type="KEGG" id="fal:FRAAL6539"/>
<evidence type="ECO:0000313" key="5">
    <source>
        <dbReference type="Proteomes" id="UP000000657"/>
    </source>
</evidence>
<feature type="compositionally biased region" description="Basic and acidic residues" evidence="2">
    <location>
        <begin position="555"/>
        <end position="565"/>
    </location>
</feature>
<evidence type="ECO:0000256" key="1">
    <source>
        <dbReference type="ARBA" id="ARBA00006432"/>
    </source>
</evidence>
<dbReference type="GO" id="GO:0005886">
    <property type="term" value="C:plasma membrane"/>
    <property type="evidence" value="ECO:0007669"/>
    <property type="project" value="TreeGrafter"/>
</dbReference>
<feature type="domain" description="AMP-dependent synthetase/ligase" evidence="3">
    <location>
        <begin position="30"/>
        <end position="420"/>
    </location>
</feature>
<accession>Q0RBM2</accession>
<dbReference type="Pfam" id="PF00501">
    <property type="entry name" value="AMP-binding"/>
    <property type="match status" value="1"/>
</dbReference>
<evidence type="ECO:0000259" key="3">
    <source>
        <dbReference type="Pfam" id="PF00501"/>
    </source>
</evidence>
<dbReference type="Gene3D" id="3.40.50.12780">
    <property type="entry name" value="N-terminal domain of ligase-like"/>
    <property type="match status" value="1"/>
</dbReference>
<sequence length="565" mass="58866">MTARTATPDNGIVRRERASTMVYLLDRMRRASTGPNTVTFLAPDGGRRVGWAELYGDARRVAAGLQSHGVGPGRPVAILADTSRQTITAAMATWLAGGSLTMAPTPARTVDLARYLADTRDRFDALGEPLVLVGAPWEDAVPALSGGAGRVIPLAEAVGDPPAAPWRPPLLTADAPAILQLTSGTTGAPKIARISHGNLAANVEGIRVATSHEAVHGRMLSWLPLSHDMGLIGGFILPMACGRCDALLSSPADYLARPASWMQLVSHHRATNTVGPGSAYAVAARLLRAGPRLDLSCLAYALCGGEPIDPAVVDDFLDAAGGHGFHPASFMPAYGLAEATVAVTFSAVGRGPRYDTVDADALAAGTTRFVPPDPAVRTRRLALLGEPIPGLSVRVVDPDSGRVLPERKVGEVQVRGTSVAAYHDDPDSAAALRARDGWLATGDLGYLTGGELVVCGRRKDVIILGGRNIYPEEVERAAARAEGARAGNTVAFGYPRPGQLGGEGLAVAVETRGADPAALRSAVTEEVRAALGVSPHVVLVLEPGSVPKTPSGKLQRAEARRRFAP</sequence>
<dbReference type="GO" id="GO:0070566">
    <property type="term" value="F:adenylyltransferase activity"/>
    <property type="evidence" value="ECO:0007669"/>
    <property type="project" value="TreeGrafter"/>
</dbReference>
<evidence type="ECO:0000313" key="4">
    <source>
        <dbReference type="EMBL" id="CAJ65162.1"/>
    </source>
</evidence>
<proteinExistence type="inferred from homology"/>
<dbReference type="PROSITE" id="PS00455">
    <property type="entry name" value="AMP_BINDING"/>
    <property type="match status" value="1"/>
</dbReference>
<name>Q0RBM2_FRAAA</name>
<dbReference type="InterPro" id="IPR042099">
    <property type="entry name" value="ANL_N_sf"/>
</dbReference>
<dbReference type="GO" id="GO:0006633">
    <property type="term" value="P:fatty acid biosynthetic process"/>
    <property type="evidence" value="ECO:0007669"/>
    <property type="project" value="TreeGrafter"/>
</dbReference>
<dbReference type="EC" id="6.2.1.26" evidence="4"/>
<dbReference type="GO" id="GO:0008756">
    <property type="term" value="F:o-succinylbenzoate-CoA ligase activity"/>
    <property type="evidence" value="ECO:0007669"/>
    <property type="project" value="UniProtKB-EC"/>
</dbReference>
<keyword evidence="5" id="KW-1185">Reference proteome</keyword>
<dbReference type="PANTHER" id="PTHR22754:SF32">
    <property type="entry name" value="DISCO-INTERACTING PROTEIN 2"/>
    <property type="match status" value="1"/>
</dbReference>
<dbReference type="AlphaFoldDB" id="Q0RBM2"/>
<dbReference type="Gene3D" id="3.30.300.30">
    <property type="match status" value="1"/>
</dbReference>
<dbReference type="InterPro" id="IPR000873">
    <property type="entry name" value="AMP-dep_synth/lig_dom"/>
</dbReference>
<keyword evidence="4" id="KW-0436">Ligase</keyword>
<dbReference type="NCBIfam" id="NF005850">
    <property type="entry name" value="PRK07768.1"/>
    <property type="match status" value="1"/>
</dbReference>
<reference evidence="4 5" key="1">
    <citation type="journal article" date="2007" name="Genome Res.">
        <title>Genome characteristics of facultatively symbiotic Frankia sp. strains reflect host range and host plant biogeography.</title>
        <authorList>
            <person name="Normand P."/>
            <person name="Lapierre P."/>
            <person name="Tisa L.S."/>
            <person name="Gogarten J.P."/>
            <person name="Alloisio N."/>
            <person name="Bagnarol E."/>
            <person name="Bassi C.A."/>
            <person name="Berry A.M."/>
            <person name="Bickhart D.M."/>
            <person name="Choisne N."/>
            <person name="Couloux A."/>
            <person name="Cournoyer B."/>
            <person name="Cruveiller S."/>
            <person name="Daubin V."/>
            <person name="Demange N."/>
            <person name="Francino M.P."/>
            <person name="Goltsman E."/>
            <person name="Huang Y."/>
            <person name="Kopp O.R."/>
            <person name="Labarre L."/>
            <person name="Lapidus A."/>
            <person name="Lavire C."/>
            <person name="Marechal J."/>
            <person name="Martinez M."/>
            <person name="Mastronunzio J.E."/>
            <person name="Mullin B.C."/>
            <person name="Niemann J."/>
            <person name="Pujic P."/>
            <person name="Rawnsley T."/>
            <person name="Rouy Z."/>
            <person name="Schenowitz C."/>
            <person name="Sellstedt A."/>
            <person name="Tavares F."/>
            <person name="Tomkins J.P."/>
            <person name="Vallenet D."/>
            <person name="Valverde C."/>
            <person name="Wall L.G."/>
            <person name="Wang Y."/>
            <person name="Medigue C."/>
            <person name="Benson D.R."/>
        </authorList>
    </citation>
    <scope>NUCLEOTIDE SEQUENCE [LARGE SCALE GENOMIC DNA]</scope>
    <source>
        <strain evidence="5">DSM 45986 / CECT 9034 / ACN14a</strain>
    </source>
</reference>
<organism evidence="4 5">
    <name type="scientific">Frankia alni (strain DSM 45986 / CECT 9034 / ACN14a)</name>
    <dbReference type="NCBI Taxonomy" id="326424"/>
    <lineage>
        <taxon>Bacteria</taxon>
        <taxon>Bacillati</taxon>
        <taxon>Actinomycetota</taxon>
        <taxon>Actinomycetes</taxon>
        <taxon>Frankiales</taxon>
        <taxon>Frankiaceae</taxon>
        <taxon>Frankia</taxon>
    </lineage>
</organism>
<dbReference type="HOGENOM" id="CLU_000022_23_7_11"/>
<comment type="similarity">
    <text evidence="1">Belongs to the ATP-dependent AMP-binding enzyme family.</text>
</comment>
<feature type="region of interest" description="Disordered" evidence="2">
    <location>
        <begin position="544"/>
        <end position="565"/>
    </location>
</feature>
<dbReference type="InterPro" id="IPR045851">
    <property type="entry name" value="AMP-bd_C_sf"/>
</dbReference>
<evidence type="ECO:0000256" key="2">
    <source>
        <dbReference type="SAM" id="MobiDB-lite"/>
    </source>
</evidence>
<dbReference type="PANTHER" id="PTHR22754">
    <property type="entry name" value="DISCO-INTERACTING PROTEIN 2 DIP2 -RELATED"/>
    <property type="match status" value="1"/>
</dbReference>
<dbReference type="Proteomes" id="UP000000657">
    <property type="component" value="Chromosome"/>
</dbReference>
<protein>
    <submittedName>
        <fullName evidence="4">Fatty-acid--CoA ligase (Acyl-CoA synthetase)</fullName>
        <ecNumber evidence="4">6.2.1.26</ecNumber>
    </submittedName>
</protein>
<dbReference type="STRING" id="326424.FRAAL6539"/>
<gene>
    <name evidence="4" type="ordered locus">FRAAL6539</name>
</gene>
<dbReference type="eggNOG" id="COG0318">
    <property type="taxonomic scope" value="Bacteria"/>
</dbReference>
<dbReference type="InterPro" id="IPR020845">
    <property type="entry name" value="AMP-binding_CS"/>
</dbReference>
<dbReference type="SUPFAM" id="SSF56801">
    <property type="entry name" value="Acetyl-CoA synthetase-like"/>
    <property type="match status" value="1"/>
</dbReference>
<dbReference type="EMBL" id="CT573213">
    <property type="protein sequence ID" value="CAJ65162.1"/>
    <property type="molecule type" value="Genomic_DNA"/>
</dbReference>